<dbReference type="GO" id="GO:0006629">
    <property type="term" value="P:lipid metabolic process"/>
    <property type="evidence" value="ECO:0007669"/>
    <property type="project" value="InterPro"/>
</dbReference>
<keyword evidence="4" id="KW-1185">Reference proteome</keyword>
<keyword evidence="1" id="KW-1133">Transmembrane helix</keyword>
<gene>
    <name evidence="3" type="ORF">DdX_14435</name>
</gene>
<accession>A0AAD4MX35</accession>
<evidence type="ECO:0000256" key="1">
    <source>
        <dbReference type="SAM" id="Phobius"/>
    </source>
</evidence>
<dbReference type="AlphaFoldDB" id="A0AAD4MX35"/>
<comment type="caution">
    <text evidence="3">The sequence shown here is derived from an EMBL/GenBank/DDBJ whole genome shotgun (WGS) entry which is preliminary data.</text>
</comment>
<protein>
    <submittedName>
        <fullName evidence="3">Fatty acid desaturase domain-containing protein</fullName>
    </submittedName>
</protein>
<dbReference type="EMBL" id="JAKKPZ010000071">
    <property type="protein sequence ID" value="KAI1704195.1"/>
    <property type="molecule type" value="Genomic_DNA"/>
</dbReference>
<sequence>MPPYIAEKITNEAPTAKIASEVKEKIEKPLATARKELPLPTLEEIRDAIPPECFQRSNLKSCFYLALDYAFIATCYLLLPYFEGYGGFAGLLGWYWLMGMFLSGLFMIGHDCGHDTFSDNIILNDIAGLLAHAPLLTPEEEYHSSSWLEHQLAKVPFMGFFKWHFGVMLSGVPDGCYYWPFSKLFVNNTERLQCFVSTALCFACSAIAFKVCDYSVYSFVKYYFIPILFYGFWMVMVTTLQHAEDETEVYEQGTWTYVKGQAQTVDRQYGLVPDFVLHHITDGHVAHHFFQRIPHYHLLEATKAVKKVLEKYPGTYRCRPCRDHLLEFLRLNNSFEYLIGKGTGVLKYNVARFLSKRPEDSWNKLNSLWGKRSSNWQTANGLWGKRSSPSGHHMRMYPRI</sequence>
<organism evidence="3 4">
    <name type="scientific">Ditylenchus destructor</name>
    <dbReference type="NCBI Taxonomy" id="166010"/>
    <lineage>
        <taxon>Eukaryota</taxon>
        <taxon>Metazoa</taxon>
        <taxon>Ecdysozoa</taxon>
        <taxon>Nematoda</taxon>
        <taxon>Chromadorea</taxon>
        <taxon>Rhabditida</taxon>
        <taxon>Tylenchina</taxon>
        <taxon>Tylenchomorpha</taxon>
        <taxon>Sphaerularioidea</taxon>
        <taxon>Anguinidae</taxon>
        <taxon>Anguininae</taxon>
        <taxon>Ditylenchus</taxon>
    </lineage>
</organism>
<feature type="transmembrane region" description="Helical" evidence="1">
    <location>
        <begin position="62"/>
        <end position="82"/>
    </location>
</feature>
<dbReference type="Proteomes" id="UP001201812">
    <property type="component" value="Unassembled WGS sequence"/>
</dbReference>
<feature type="transmembrane region" description="Helical" evidence="1">
    <location>
        <begin position="223"/>
        <end position="240"/>
    </location>
</feature>
<dbReference type="PANTHER" id="PTHR32100">
    <property type="entry name" value="OMEGA-6 FATTY ACID DESATURASE, CHLOROPLASTIC"/>
    <property type="match status" value="1"/>
</dbReference>
<reference evidence="3" key="1">
    <citation type="submission" date="2022-01" db="EMBL/GenBank/DDBJ databases">
        <title>Genome Sequence Resource for Two Populations of Ditylenchus destructor, the Migratory Endoparasitic Phytonematode.</title>
        <authorList>
            <person name="Zhang H."/>
            <person name="Lin R."/>
            <person name="Xie B."/>
        </authorList>
    </citation>
    <scope>NUCLEOTIDE SEQUENCE</scope>
    <source>
        <strain evidence="3">BazhouSP</strain>
    </source>
</reference>
<proteinExistence type="predicted"/>
<dbReference type="GO" id="GO:0016491">
    <property type="term" value="F:oxidoreductase activity"/>
    <property type="evidence" value="ECO:0007669"/>
    <property type="project" value="InterPro"/>
</dbReference>
<feature type="transmembrane region" description="Helical" evidence="1">
    <location>
        <begin position="88"/>
        <end position="108"/>
    </location>
</feature>
<dbReference type="Pfam" id="PF00487">
    <property type="entry name" value="FA_desaturase"/>
    <property type="match status" value="1"/>
</dbReference>
<keyword evidence="1" id="KW-0812">Transmembrane</keyword>
<keyword evidence="1" id="KW-0472">Membrane</keyword>
<name>A0AAD4MX35_9BILA</name>
<dbReference type="InterPro" id="IPR005804">
    <property type="entry name" value="FA_desaturase_dom"/>
</dbReference>
<evidence type="ECO:0000313" key="4">
    <source>
        <dbReference type="Proteomes" id="UP001201812"/>
    </source>
</evidence>
<evidence type="ECO:0000259" key="2">
    <source>
        <dbReference type="Pfam" id="PF00487"/>
    </source>
</evidence>
<feature type="domain" description="Fatty acid desaturase" evidence="2">
    <location>
        <begin position="90"/>
        <end position="319"/>
    </location>
</feature>
<dbReference type="InterPro" id="IPR012171">
    <property type="entry name" value="Fatty_acid_desaturase"/>
</dbReference>
<evidence type="ECO:0000313" key="3">
    <source>
        <dbReference type="EMBL" id="KAI1704195.1"/>
    </source>
</evidence>